<dbReference type="SUPFAM" id="SSF103473">
    <property type="entry name" value="MFS general substrate transporter"/>
    <property type="match status" value="1"/>
</dbReference>
<keyword evidence="4 7" id="KW-1133">Transmembrane helix</keyword>
<dbReference type="GO" id="GO:0022857">
    <property type="term" value="F:transmembrane transporter activity"/>
    <property type="evidence" value="ECO:0007669"/>
    <property type="project" value="InterPro"/>
</dbReference>
<feature type="transmembrane region" description="Helical" evidence="7">
    <location>
        <begin position="25"/>
        <end position="50"/>
    </location>
</feature>
<feature type="transmembrane region" description="Helical" evidence="7">
    <location>
        <begin position="403"/>
        <end position="423"/>
    </location>
</feature>
<accession>A0A1H3J2T6</accession>
<feature type="region of interest" description="Disordered" evidence="6">
    <location>
        <begin position="178"/>
        <end position="204"/>
    </location>
</feature>
<evidence type="ECO:0000256" key="1">
    <source>
        <dbReference type="ARBA" id="ARBA00004651"/>
    </source>
</evidence>
<evidence type="ECO:0000313" key="9">
    <source>
        <dbReference type="EMBL" id="SDY33494.1"/>
    </source>
</evidence>
<keyword evidence="2" id="KW-1003">Cell membrane</keyword>
<evidence type="ECO:0000256" key="2">
    <source>
        <dbReference type="ARBA" id="ARBA00022475"/>
    </source>
</evidence>
<evidence type="ECO:0000256" key="3">
    <source>
        <dbReference type="ARBA" id="ARBA00022692"/>
    </source>
</evidence>
<feature type="transmembrane region" description="Helical" evidence="7">
    <location>
        <begin position="375"/>
        <end position="397"/>
    </location>
</feature>
<keyword evidence="5 7" id="KW-0472">Membrane</keyword>
<dbReference type="GO" id="GO:0005886">
    <property type="term" value="C:plasma membrane"/>
    <property type="evidence" value="ECO:0007669"/>
    <property type="project" value="UniProtKB-SubCell"/>
</dbReference>
<dbReference type="PANTHER" id="PTHR43124">
    <property type="entry name" value="PURINE EFFLUX PUMP PBUE"/>
    <property type="match status" value="1"/>
</dbReference>
<feature type="transmembrane region" description="Helical" evidence="7">
    <location>
        <begin position="62"/>
        <end position="80"/>
    </location>
</feature>
<dbReference type="Gene3D" id="1.20.1250.20">
    <property type="entry name" value="MFS general substrate transporter like domains"/>
    <property type="match status" value="1"/>
</dbReference>
<dbReference type="Pfam" id="PF07690">
    <property type="entry name" value="MFS_1"/>
    <property type="match status" value="2"/>
</dbReference>
<feature type="domain" description="Major facilitator superfamily (MFS) profile" evidence="8">
    <location>
        <begin position="1"/>
        <end position="427"/>
    </location>
</feature>
<dbReference type="EMBL" id="FNPC01000004">
    <property type="protein sequence ID" value="SDY33494.1"/>
    <property type="molecule type" value="Genomic_DNA"/>
</dbReference>
<feature type="transmembrane region" description="Helical" evidence="7">
    <location>
        <begin position="223"/>
        <end position="242"/>
    </location>
</feature>
<protein>
    <submittedName>
        <fullName evidence="9">Sugar phosphate permease</fullName>
    </submittedName>
</protein>
<feature type="compositionally biased region" description="Acidic residues" evidence="6">
    <location>
        <begin position="178"/>
        <end position="187"/>
    </location>
</feature>
<dbReference type="InterPro" id="IPR011701">
    <property type="entry name" value="MFS"/>
</dbReference>
<name>A0A1H3J2T6_9EURY</name>
<feature type="transmembrane region" description="Helical" evidence="7">
    <location>
        <begin position="150"/>
        <end position="169"/>
    </location>
</feature>
<dbReference type="InterPro" id="IPR020846">
    <property type="entry name" value="MFS_dom"/>
</dbReference>
<dbReference type="InterPro" id="IPR050189">
    <property type="entry name" value="MFS_Efflux_Transporters"/>
</dbReference>
<organism evidence="9 10">
    <name type="scientific">Halopenitus persicus</name>
    <dbReference type="NCBI Taxonomy" id="1048396"/>
    <lineage>
        <taxon>Archaea</taxon>
        <taxon>Methanobacteriati</taxon>
        <taxon>Methanobacteriota</taxon>
        <taxon>Stenosarchaea group</taxon>
        <taxon>Halobacteria</taxon>
        <taxon>Halobacteriales</taxon>
        <taxon>Haloferacaceae</taxon>
        <taxon>Halopenitus</taxon>
    </lineage>
</organism>
<feature type="transmembrane region" description="Helical" evidence="7">
    <location>
        <begin position="120"/>
        <end position="144"/>
    </location>
</feature>
<keyword evidence="3 7" id="KW-0812">Transmembrane</keyword>
<evidence type="ECO:0000259" key="8">
    <source>
        <dbReference type="PROSITE" id="PS50850"/>
    </source>
</evidence>
<dbReference type="AlphaFoldDB" id="A0A1H3J2T6"/>
<dbReference type="InterPro" id="IPR036259">
    <property type="entry name" value="MFS_trans_sf"/>
</dbReference>
<evidence type="ECO:0000256" key="6">
    <source>
        <dbReference type="SAM" id="MobiDB-lite"/>
    </source>
</evidence>
<evidence type="ECO:0000256" key="5">
    <source>
        <dbReference type="ARBA" id="ARBA00023136"/>
    </source>
</evidence>
<reference evidence="10" key="1">
    <citation type="submission" date="2016-10" db="EMBL/GenBank/DDBJ databases">
        <authorList>
            <person name="Varghese N."/>
            <person name="Submissions S."/>
        </authorList>
    </citation>
    <scope>NUCLEOTIDE SEQUENCE [LARGE SCALE GENOMIC DNA]</scope>
    <source>
        <strain evidence="10">DC30,IBRC 10041,KCTC 4046</strain>
    </source>
</reference>
<proteinExistence type="predicted"/>
<gene>
    <name evidence="9" type="ORF">SAMN05216564_104339</name>
</gene>
<dbReference type="PANTHER" id="PTHR43124:SF3">
    <property type="entry name" value="CHLORAMPHENICOL EFFLUX PUMP RV0191"/>
    <property type="match status" value="1"/>
</dbReference>
<comment type="subcellular location">
    <subcellularLocation>
        <location evidence="1">Cell membrane</location>
        <topology evidence="1">Multi-pass membrane protein</topology>
    </subcellularLocation>
</comment>
<feature type="transmembrane region" description="Helical" evidence="7">
    <location>
        <begin position="86"/>
        <end position="108"/>
    </location>
</feature>
<keyword evidence="10" id="KW-1185">Reference proteome</keyword>
<evidence type="ECO:0000256" key="7">
    <source>
        <dbReference type="SAM" id="Phobius"/>
    </source>
</evidence>
<feature type="transmembrane region" description="Helical" evidence="7">
    <location>
        <begin position="312"/>
        <end position="332"/>
    </location>
</feature>
<dbReference type="Proteomes" id="UP000199079">
    <property type="component" value="Unassembled WGS sequence"/>
</dbReference>
<evidence type="ECO:0000313" key="10">
    <source>
        <dbReference type="Proteomes" id="UP000199079"/>
    </source>
</evidence>
<evidence type="ECO:0000256" key="4">
    <source>
        <dbReference type="ARBA" id="ARBA00022989"/>
    </source>
</evidence>
<dbReference type="PROSITE" id="PS50850">
    <property type="entry name" value="MFS"/>
    <property type="match status" value="1"/>
</dbReference>
<sequence>MAAHGLVHTYELSIPILMTVWLTEFSVTAAVLGAVVTVGYGLFGAGALPGGLLVDRLGSRRLIVGCLFGMGLAFFGLALAPSLAGIAVTLALWGTAASVYHPAGLALISNGVDPDRRGVAFGYHGMAGNAGIAFGPLAAAVLLLVADWRVVAAALGVLSIAAGVVGLSADFDETAGIEAADGADGDGENGNGADGDDATRDDADSDATTIRSLGDFLAGSRRVFTAGFTLVFLVVLCNGLFYRGMLTFLPELLREFLLAAVGDVRLGIFAPDSPLAEEFDVSRYVYVGLLTAGIAGQYTSGRLLDRIEPERGLATVLFLLTVIAVAFVPLAAAGVLPLLAVSAALGFALFGIQPFSQATVAAYSPPESRGLSFGFTYLGIFGIGALGATIVGVVLTYAAADAAVFLVLAAVALAGCTLATVLLRRDLRP</sequence>